<keyword evidence="2" id="KW-0540">Nuclease</keyword>
<keyword evidence="2" id="KW-0378">Hydrolase</keyword>
<dbReference type="AlphaFoldDB" id="A0A895KV36"/>
<gene>
    <name evidence="2" type="primary">orf244</name>
</gene>
<evidence type="ECO:0000313" key="2">
    <source>
        <dbReference type="EMBL" id="QRZ60397.1"/>
    </source>
</evidence>
<proteinExistence type="predicted"/>
<sequence>MNNPNLIRNLHKVLLFIGGGIGYHYVDRAMSYSSTIAERIEQQARVDKLNRIESSVTQTQELLKSISSEANTLKTTPVKPGHSLDSNAVNKVLEDIQGCWQEMSSVANTEYLTPEGQNKLLAGSKNIEQHCEQIQQIIESSNKDSFISWINQLNDYLNSISLLQESAILHVFLFLILIVTVVNILAALLGNEIIKYFNLESRFPRLAIFFRLRTTFQRYYLLWNIFVLVIICFFGIFINVLVLL</sequence>
<feature type="transmembrane region" description="Helical" evidence="1">
    <location>
        <begin position="167"/>
        <end position="189"/>
    </location>
</feature>
<dbReference type="GO" id="GO:0004519">
    <property type="term" value="F:endonuclease activity"/>
    <property type="evidence" value="ECO:0007669"/>
    <property type="project" value="UniProtKB-KW"/>
</dbReference>
<organism evidence="2">
    <name type="scientific">Phanerochaete carnosa</name>
    <dbReference type="NCBI Taxonomy" id="231932"/>
    <lineage>
        <taxon>Eukaryota</taxon>
        <taxon>Fungi</taxon>
        <taxon>Dikarya</taxon>
        <taxon>Basidiomycota</taxon>
        <taxon>Agaricomycotina</taxon>
        <taxon>Agaricomycetes</taxon>
        <taxon>Polyporales</taxon>
        <taxon>Phanerochaetaceae</taxon>
        <taxon>Phanerochaete</taxon>
    </lineage>
</organism>
<keyword evidence="1" id="KW-0472">Membrane</keyword>
<name>A0A895KV36_9APHY</name>
<keyword evidence="2" id="KW-0255">Endonuclease</keyword>
<dbReference type="GeneID" id="67278536"/>
<dbReference type="EMBL" id="MT090080">
    <property type="protein sequence ID" value="QRZ60397.1"/>
    <property type="molecule type" value="Genomic_DNA"/>
</dbReference>
<evidence type="ECO:0000256" key="1">
    <source>
        <dbReference type="SAM" id="Phobius"/>
    </source>
</evidence>
<keyword evidence="1" id="KW-0812">Transmembrane</keyword>
<reference evidence="2" key="1">
    <citation type="journal article" date="2020" name="Int. J. Biol. Macromol.">
        <title>The 206 kbp mitochondrial genome of Phanerochaete carnosa reveals dynamics of introns, accumulation of repeat sequences and plasmid-derived genes.</title>
        <authorList>
            <person name="Wang X."/>
            <person name="Song A."/>
            <person name="Wang F."/>
            <person name="Chen M."/>
            <person name="Li X."/>
            <person name="Li Q."/>
            <person name="Liu N."/>
        </authorList>
    </citation>
    <scope>NUCLEOTIDE SEQUENCE</scope>
</reference>
<geneLocation type="mitochondrion" evidence="2"/>
<protein>
    <submittedName>
        <fullName evidence="2">LAGLIDADG homing endonuclease</fullName>
    </submittedName>
</protein>
<keyword evidence="1" id="KW-1133">Transmembrane helix</keyword>
<accession>A0A895KV36</accession>
<keyword evidence="2" id="KW-0496">Mitochondrion</keyword>
<dbReference type="RefSeq" id="YP_010170415.1">
    <property type="nucleotide sequence ID" value="NC_057606.1"/>
</dbReference>
<feature type="transmembrane region" description="Helical" evidence="1">
    <location>
        <begin position="220"/>
        <end position="242"/>
    </location>
</feature>